<keyword evidence="2" id="KW-1133">Transmembrane helix</keyword>
<dbReference type="Proteomes" id="UP000236655">
    <property type="component" value="Chromosome"/>
</dbReference>
<dbReference type="EMBL" id="CP024847">
    <property type="protein sequence ID" value="AUR52425.1"/>
    <property type="molecule type" value="Genomic_DNA"/>
</dbReference>
<feature type="transmembrane region" description="Helical" evidence="2">
    <location>
        <begin position="27"/>
        <end position="44"/>
    </location>
</feature>
<evidence type="ECO:0008006" key="5">
    <source>
        <dbReference type="Google" id="ProtNLM"/>
    </source>
</evidence>
<evidence type="ECO:0000313" key="4">
    <source>
        <dbReference type="Proteomes" id="UP000236655"/>
    </source>
</evidence>
<dbReference type="PANTHER" id="PTHR38043:SF1">
    <property type="entry name" value="PROTEIN HEMX"/>
    <property type="match status" value="1"/>
</dbReference>
<gene>
    <name evidence="3" type="ORF">CUN60_08990</name>
</gene>
<accession>A0A2I7N870</accession>
<dbReference type="RefSeq" id="WP_102951718.1">
    <property type="nucleotide sequence ID" value="NZ_CP024847.1"/>
</dbReference>
<organism evidence="3 4">
    <name type="scientific">Aquella oligotrophica</name>
    <dbReference type="NCBI Taxonomy" id="2067065"/>
    <lineage>
        <taxon>Bacteria</taxon>
        <taxon>Pseudomonadati</taxon>
        <taxon>Pseudomonadota</taxon>
        <taxon>Betaproteobacteria</taxon>
        <taxon>Neisseriales</taxon>
        <taxon>Neisseriaceae</taxon>
        <taxon>Aquella</taxon>
    </lineage>
</organism>
<evidence type="ECO:0000256" key="2">
    <source>
        <dbReference type="SAM" id="Phobius"/>
    </source>
</evidence>
<keyword evidence="2" id="KW-0472">Membrane</keyword>
<dbReference type="AlphaFoldDB" id="A0A2I7N870"/>
<protein>
    <recommendedName>
        <fullName evidence="5">Uroporphyrinogen-III C-methyltransferase</fullName>
    </recommendedName>
</protein>
<proteinExistence type="predicted"/>
<sequence length="336" mass="37435">MSEEQNNSTMVSGENLVKAKRQRVSKVPVLLALLALSSTLYLGYQGMYGEFGVRQQMANNAIVQHQIMLLTRQNQELKAELQNLANSQQNLHQQIQHATPNQGVIVVNQLNNLIGAANQSLILYHDIPSALKLLNYALQIVSVHNEPQYADIKISLTKDIESIQAINSFDNTVIATKLEDAYQLSLKLNIVSGAETTAPNRNVSSKHDSIWDNFIANFKKTFLGIVKVESSKTADSNLSPDQSALLYQHLQLDILNARQAFVSKNQGLWQQSLKDAIEVSGKYFVNDQNLIQELQILRELQAINLDNAKANLDLTMQSLVKLQQFIPISSIAESAN</sequence>
<evidence type="ECO:0000256" key="1">
    <source>
        <dbReference type="SAM" id="Coils"/>
    </source>
</evidence>
<name>A0A2I7N870_9NEIS</name>
<feature type="coiled-coil region" evidence="1">
    <location>
        <begin position="60"/>
        <end position="94"/>
    </location>
</feature>
<dbReference type="Pfam" id="PF04375">
    <property type="entry name" value="HemX"/>
    <property type="match status" value="1"/>
</dbReference>
<dbReference type="PANTHER" id="PTHR38043">
    <property type="entry name" value="PROTEIN HEMX"/>
    <property type="match status" value="1"/>
</dbReference>
<evidence type="ECO:0000313" key="3">
    <source>
        <dbReference type="EMBL" id="AUR52425.1"/>
    </source>
</evidence>
<dbReference type="InterPro" id="IPR007470">
    <property type="entry name" value="HemX"/>
</dbReference>
<dbReference type="KEGG" id="nba:CUN60_08990"/>
<keyword evidence="1" id="KW-0175">Coiled coil</keyword>
<keyword evidence="2" id="KW-0812">Transmembrane</keyword>
<keyword evidence="4" id="KW-1185">Reference proteome</keyword>
<reference evidence="4" key="1">
    <citation type="submission" date="2017-11" db="EMBL/GenBank/DDBJ databases">
        <authorList>
            <person name="Chan K.G."/>
            <person name="Lee L.S."/>
        </authorList>
    </citation>
    <scope>NUCLEOTIDE SEQUENCE [LARGE SCALE GENOMIC DNA]</scope>
    <source>
        <strain evidence="4">DSM 100970</strain>
    </source>
</reference>